<evidence type="ECO:0000256" key="4">
    <source>
        <dbReference type="ARBA" id="ARBA00022723"/>
    </source>
</evidence>
<dbReference type="EMBL" id="CP049886">
    <property type="protein sequence ID" value="QIL46883.1"/>
    <property type="molecule type" value="Genomic_DNA"/>
</dbReference>
<dbReference type="InterPro" id="IPR017221">
    <property type="entry name" value="DUF34/NIF3_bac"/>
</dbReference>
<dbReference type="NCBIfam" id="TIGR00486">
    <property type="entry name" value="YbgI_SA1388"/>
    <property type="match status" value="1"/>
</dbReference>
<evidence type="ECO:0000313" key="7">
    <source>
        <dbReference type="EMBL" id="QIL46883.1"/>
    </source>
</evidence>
<feature type="binding site" evidence="6">
    <location>
        <position position="105"/>
    </location>
    <ligand>
        <name>a divalent metal cation</name>
        <dbReference type="ChEBI" id="CHEBI:60240"/>
        <label>1</label>
    </ligand>
</feature>
<dbReference type="KEGG" id="vah:G7081_07250"/>
<evidence type="ECO:0000256" key="3">
    <source>
        <dbReference type="ARBA" id="ARBA00022112"/>
    </source>
</evidence>
<comment type="similarity">
    <text evidence="1 5">Belongs to the GTP cyclohydrolase I type 2/NIF3 family.</text>
</comment>
<dbReference type="Pfam" id="PF01784">
    <property type="entry name" value="DUF34_NIF3"/>
    <property type="match status" value="1"/>
</dbReference>
<dbReference type="AlphaFoldDB" id="A0A6G8APN6"/>
<dbReference type="GO" id="GO:0046872">
    <property type="term" value="F:metal ion binding"/>
    <property type="evidence" value="ECO:0007669"/>
    <property type="project" value="UniProtKB-UniRule"/>
</dbReference>
<dbReference type="PIRSF" id="PIRSF037489">
    <property type="entry name" value="UCP037489_NIF3_YqfO"/>
    <property type="match status" value="1"/>
</dbReference>
<evidence type="ECO:0000256" key="2">
    <source>
        <dbReference type="ARBA" id="ARBA00011643"/>
    </source>
</evidence>
<protein>
    <recommendedName>
        <fullName evidence="3 5">GTP cyclohydrolase 1 type 2 homolog</fullName>
    </recommendedName>
</protein>
<accession>A0A6G8APN6</accession>
<dbReference type="PANTHER" id="PTHR13799">
    <property type="entry name" value="NGG1 INTERACTING FACTOR 3"/>
    <property type="match status" value="1"/>
</dbReference>
<evidence type="ECO:0000313" key="8">
    <source>
        <dbReference type="Proteomes" id="UP000500890"/>
    </source>
</evidence>
<evidence type="ECO:0000256" key="6">
    <source>
        <dbReference type="PIRSR" id="PIRSR602678-1"/>
    </source>
</evidence>
<dbReference type="InterPro" id="IPR002678">
    <property type="entry name" value="DUF34/NIF3"/>
</dbReference>
<dbReference type="PANTHER" id="PTHR13799:SF14">
    <property type="entry name" value="GTP CYCLOHYDROLASE 1 TYPE 2 HOMOLOG"/>
    <property type="match status" value="1"/>
</dbReference>
<feature type="binding site" evidence="6">
    <location>
        <position position="67"/>
    </location>
    <ligand>
        <name>a divalent metal cation</name>
        <dbReference type="ChEBI" id="CHEBI:60240"/>
        <label>1</label>
    </ligand>
</feature>
<comment type="subunit">
    <text evidence="2">Homohexamer.</text>
</comment>
<name>A0A6G8APN6_9ENTE</name>
<dbReference type="RefSeq" id="WP_166008271.1">
    <property type="nucleotide sequence ID" value="NZ_CP049886.1"/>
</dbReference>
<gene>
    <name evidence="7" type="ORF">G7081_07250</name>
</gene>
<dbReference type="Proteomes" id="UP000500890">
    <property type="component" value="Chromosome"/>
</dbReference>
<feature type="binding site" evidence="6">
    <location>
        <position position="304"/>
    </location>
    <ligand>
        <name>a divalent metal cation</name>
        <dbReference type="ChEBI" id="CHEBI:60240"/>
        <label>1</label>
    </ligand>
</feature>
<keyword evidence="8" id="KW-1185">Reference proteome</keyword>
<organism evidence="7 8">
    <name type="scientific">Vagococcus coleopterorum</name>
    <dbReference type="NCBI Taxonomy" id="2714946"/>
    <lineage>
        <taxon>Bacteria</taxon>
        <taxon>Bacillati</taxon>
        <taxon>Bacillota</taxon>
        <taxon>Bacilli</taxon>
        <taxon>Lactobacillales</taxon>
        <taxon>Enterococcaceae</taxon>
        <taxon>Vagococcus</taxon>
    </lineage>
</organism>
<feature type="binding site" evidence="6">
    <location>
        <position position="307"/>
    </location>
    <ligand>
        <name>a divalent metal cation</name>
        <dbReference type="ChEBI" id="CHEBI:60240"/>
        <label>1</label>
    </ligand>
</feature>
<dbReference type="FunFam" id="3.40.1390.30:FF:000001">
    <property type="entry name" value="GTP cyclohydrolase 1 type 2"/>
    <property type="match status" value="1"/>
</dbReference>
<evidence type="ECO:0000256" key="1">
    <source>
        <dbReference type="ARBA" id="ARBA00006964"/>
    </source>
</evidence>
<dbReference type="InterPro" id="IPR036069">
    <property type="entry name" value="DUF34/NIF3_sf"/>
</dbReference>
<sequence length="344" mass="39461">MSLNGLEFIRRFEEYCPLELAEEGDPVGLHIGQLDREMERVMFTLDVRPETVAEAIENKIDLIVAKHPPIFRPISRLDYDDAQTKMYADCIKHDIAVYAAHTNLDIIENGLNDWFCEELGIEEATYLKATHNVAYHEVALHIDPKNKVSLLTYLAELTTETISEETPEYNKTVITFPVVETEITKMRNSLEDISEEIPMEQQWKPLHNKVKTFGIGRIGDLSEPIMMEKFISQIKETFNLDGLRLVCSNPDQAIQRVAICGGSGEKFYRDALAKDADVYLTGDVYYHTGHDMLTAELPVIDPGHHIEVLCQPRLLSLANEWKEVYNWDIEFSQSLTNTNPFKYY</sequence>
<dbReference type="GO" id="GO:0005737">
    <property type="term" value="C:cytoplasm"/>
    <property type="evidence" value="ECO:0007669"/>
    <property type="project" value="TreeGrafter"/>
</dbReference>
<evidence type="ECO:0000256" key="5">
    <source>
        <dbReference type="PIRNR" id="PIRNR037489"/>
    </source>
</evidence>
<dbReference type="SUPFAM" id="SSF102705">
    <property type="entry name" value="NIF3 (NGG1p interacting factor 3)-like"/>
    <property type="match status" value="1"/>
</dbReference>
<keyword evidence="4 5" id="KW-0479">Metal-binding</keyword>
<dbReference type="Gene3D" id="3.40.1390.30">
    <property type="entry name" value="NIF3 (NGG1p interacting factor 3)-like"/>
    <property type="match status" value="2"/>
</dbReference>
<reference evidence="7 8" key="1">
    <citation type="submission" date="2020-03" db="EMBL/GenBank/DDBJ databases">
        <title>Vagococcus sp. nov., isolated from beetles.</title>
        <authorList>
            <person name="Hyun D.-W."/>
            <person name="Bae J.-W."/>
        </authorList>
    </citation>
    <scope>NUCLEOTIDE SEQUENCE [LARGE SCALE GENOMIC DNA]</scope>
    <source>
        <strain evidence="7 8">HDW17A</strain>
    </source>
</reference>
<proteinExistence type="inferred from homology"/>